<sequence length="273" mass="29583">MATNSSTTQGRRESDQTSIMPTASTDAQDRLQQLTPPGTSKPYPDITDKRLPAILHGYLGPDRDSLGRPRNREAVSEERISVLRQPSALTHGPIQPEDRSSSKTKGQLSRRRGVRPDAIIHFTSHGEEPMVSIGGDVDEETAEEEGGPTLSYPGPARFETDVTDWVDWDAVFPHEPEVGITEHRGILKPASDDPIDGDDCGSVASSYAASVFSVESLAPSATNLSEGSGYSSYQIATATKELLNIIQRDDVLVPLYRMQSNIPALGQRDSNGI</sequence>
<proteinExistence type="predicted"/>
<dbReference type="EMBL" id="MU005592">
    <property type="protein sequence ID" value="KAF2681282.1"/>
    <property type="molecule type" value="Genomic_DNA"/>
</dbReference>
<name>A0A6G1ISS3_9PLEO</name>
<accession>A0A6G1ISS3</accession>
<keyword evidence="3" id="KW-1185">Reference proteome</keyword>
<gene>
    <name evidence="2" type="ORF">K458DRAFT_392073</name>
</gene>
<feature type="region of interest" description="Disordered" evidence="1">
    <location>
        <begin position="1"/>
        <end position="116"/>
    </location>
</feature>
<dbReference type="AlphaFoldDB" id="A0A6G1ISS3"/>
<evidence type="ECO:0000313" key="3">
    <source>
        <dbReference type="Proteomes" id="UP000799291"/>
    </source>
</evidence>
<dbReference type="Proteomes" id="UP000799291">
    <property type="component" value="Unassembled WGS sequence"/>
</dbReference>
<reference evidence="2" key="1">
    <citation type="journal article" date="2020" name="Stud. Mycol.">
        <title>101 Dothideomycetes genomes: a test case for predicting lifestyles and emergence of pathogens.</title>
        <authorList>
            <person name="Haridas S."/>
            <person name="Albert R."/>
            <person name="Binder M."/>
            <person name="Bloem J."/>
            <person name="Labutti K."/>
            <person name="Salamov A."/>
            <person name="Andreopoulos B."/>
            <person name="Baker S."/>
            <person name="Barry K."/>
            <person name="Bills G."/>
            <person name="Bluhm B."/>
            <person name="Cannon C."/>
            <person name="Castanera R."/>
            <person name="Culley D."/>
            <person name="Daum C."/>
            <person name="Ezra D."/>
            <person name="Gonzalez J."/>
            <person name="Henrissat B."/>
            <person name="Kuo A."/>
            <person name="Liang C."/>
            <person name="Lipzen A."/>
            <person name="Lutzoni F."/>
            <person name="Magnuson J."/>
            <person name="Mondo S."/>
            <person name="Nolan M."/>
            <person name="Ohm R."/>
            <person name="Pangilinan J."/>
            <person name="Park H.-J."/>
            <person name="Ramirez L."/>
            <person name="Alfaro M."/>
            <person name="Sun H."/>
            <person name="Tritt A."/>
            <person name="Yoshinaga Y."/>
            <person name="Zwiers L.-H."/>
            <person name="Turgeon B."/>
            <person name="Goodwin S."/>
            <person name="Spatafora J."/>
            <person name="Crous P."/>
            <person name="Grigoriev I."/>
        </authorList>
    </citation>
    <scope>NUCLEOTIDE SEQUENCE</scope>
    <source>
        <strain evidence="2">CBS 122367</strain>
    </source>
</reference>
<feature type="compositionally biased region" description="Polar residues" evidence="1">
    <location>
        <begin position="16"/>
        <end position="38"/>
    </location>
</feature>
<protein>
    <submittedName>
        <fullName evidence="2">Uncharacterized protein</fullName>
    </submittedName>
</protein>
<evidence type="ECO:0000313" key="2">
    <source>
        <dbReference type="EMBL" id="KAF2681282.1"/>
    </source>
</evidence>
<evidence type="ECO:0000256" key="1">
    <source>
        <dbReference type="SAM" id="MobiDB-lite"/>
    </source>
</evidence>
<organism evidence="2 3">
    <name type="scientific">Lentithecium fluviatile CBS 122367</name>
    <dbReference type="NCBI Taxonomy" id="1168545"/>
    <lineage>
        <taxon>Eukaryota</taxon>
        <taxon>Fungi</taxon>
        <taxon>Dikarya</taxon>
        <taxon>Ascomycota</taxon>
        <taxon>Pezizomycotina</taxon>
        <taxon>Dothideomycetes</taxon>
        <taxon>Pleosporomycetidae</taxon>
        <taxon>Pleosporales</taxon>
        <taxon>Massarineae</taxon>
        <taxon>Lentitheciaceae</taxon>
        <taxon>Lentithecium</taxon>
    </lineage>
</organism>
<feature type="compositionally biased region" description="Basic and acidic residues" evidence="1">
    <location>
        <begin position="61"/>
        <end position="81"/>
    </location>
</feature>